<dbReference type="InterPro" id="IPR007371">
    <property type="entry name" value="TPK_catalytic"/>
</dbReference>
<keyword evidence="3 7" id="KW-0418">Kinase</keyword>
<dbReference type="Pfam" id="PF04263">
    <property type="entry name" value="TPK_catalytic"/>
    <property type="match status" value="1"/>
</dbReference>
<dbReference type="Proteomes" id="UP000198806">
    <property type="component" value="Unassembled WGS sequence"/>
</dbReference>
<organism evidence="7 8">
    <name type="scientific">Anaerocolumna aminovalerica</name>
    <dbReference type="NCBI Taxonomy" id="1527"/>
    <lineage>
        <taxon>Bacteria</taxon>
        <taxon>Bacillati</taxon>
        <taxon>Bacillota</taxon>
        <taxon>Clostridia</taxon>
        <taxon>Lachnospirales</taxon>
        <taxon>Lachnospiraceae</taxon>
        <taxon>Anaerocolumna</taxon>
    </lineage>
</organism>
<keyword evidence="1" id="KW-0808">Transferase</keyword>
<dbReference type="RefSeq" id="WP_091686261.1">
    <property type="nucleotide sequence ID" value="NZ_BAABFM010000027.1"/>
</dbReference>
<evidence type="ECO:0000256" key="3">
    <source>
        <dbReference type="ARBA" id="ARBA00022777"/>
    </source>
</evidence>
<dbReference type="Gene3D" id="3.40.50.10240">
    <property type="entry name" value="Thiamin pyrophosphokinase, catalytic domain"/>
    <property type="match status" value="1"/>
</dbReference>
<dbReference type="GO" id="GO:0016301">
    <property type="term" value="F:kinase activity"/>
    <property type="evidence" value="ECO:0007669"/>
    <property type="project" value="UniProtKB-KW"/>
</dbReference>
<protein>
    <recommendedName>
        <fullName evidence="5">Thiamine diphosphokinase</fullName>
        <ecNumber evidence="5">2.7.6.2</ecNumber>
    </recommendedName>
</protein>
<evidence type="ECO:0000259" key="6">
    <source>
        <dbReference type="SMART" id="SM00983"/>
    </source>
</evidence>
<accession>A0A1I5FBW8</accession>
<evidence type="ECO:0000313" key="8">
    <source>
        <dbReference type="Proteomes" id="UP000198806"/>
    </source>
</evidence>
<sequence length="222" mass="24914">MKQKRVLILTGGTISVDFAKKFLENQEFDTVIAADSGLKSVEALNLPVDYILGDFDSVPSDILEQYRTYAKEKQHITMKKYNPEKDETDTQIAITLATELEADEIVILGATGTRIDHMLANIHLLYIPLKQNRKACIIDEHNKIYLIDQNTTLIKDKLYGSYLSLLPLTETVKHVTLEGFKYPLLKRTLHVGESIGISNEVVSPKANILLESGILVVVESKD</sequence>
<dbReference type="OrthoDB" id="9804377at2"/>
<name>A0A1I5FBW8_9FIRM</name>
<evidence type="ECO:0000256" key="1">
    <source>
        <dbReference type="ARBA" id="ARBA00022679"/>
    </source>
</evidence>
<dbReference type="NCBIfam" id="TIGR01378">
    <property type="entry name" value="thi_PPkinase"/>
    <property type="match status" value="1"/>
</dbReference>
<dbReference type="SUPFAM" id="SSF63999">
    <property type="entry name" value="Thiamin pyrophosphokinase, catalytic domain"/>
    <property type="match status" value="1"/>
</dbReference>
<reference evidence="7 8" key="1">
    <citation type="submission" date="2016-10" db="EMBL/GenBank/DDBJ databases">
        <authorList>
            <person name="de Groot N.N."/>
        </authorList>
    </citation>
    <scope>NUCLEOTIDE SEQUENCE [LARGE SCALE GENOMIC DNA]</scope>
    <source>
        <strain evidence="7 8">DSM 1283</strain>
    </source>
</reference>
<feature type="domain" description="Thiamin pyrophosphokinase thiamin-binding" evidence="6">
    <location>
        <begin position="150"/>
        <end position="216"/>
    </location>
</feature>
<keyword evidence="4" id="KW-0067">ATP-binding</keyword>
<dbReference type="GO" id="GO:0030975">
    <property type="term" value="F:thiamine binding"/>
    <property type="evidence" value="ECO:0007669"/>
    <property type="project" value="InterPro"/>
</dbReference>
<proteinExistence type="predicted"/>
<dbReference type="InterPro" id="IPR007373">
    <property type="entry name" value="Thiamin_PyroPKinase_B1-bd"/>
</dbReference>
<evidence type="ECO:0000256" key="4">
    <source>
        <dbReference type="ARBA" id="ARBA00022840"/>
    </source>
</evidence>
<dbReference type="CDD" id="cd07995">
    <property type="entry name" value="TPK"/>
    <property type="match status" value="1"/>
</dbReference>
<dbReference type="AlphaFoldDB" id="A0A1I5FBW8"/>
<dbReference type="InterPro" id="IPR053149">
    <property type="entry name" value="TPK"/>
</dbReference>
<dbReference type="Pfam" id="PF04265">
    <property type="entry name" value="TPK_B1_binding"/>
    <property type="match status" value="1"/>
</dbReference>
<dbReference type="PANTHER" id="PTHR41299">
    <property type="entry name" value="THIAMINE PYROPHOSPHOKINASE"/>
    <property type="match status" value="1"/>
</dbReference>
<dbReference type="SMART" id="SM00983">
    <property type="entry name" value="TPK_B1_binding"/>
    <property type="match status" value="1"/>
</dbReference>
<dbReference type="GO" id="GO:0005524">
    <property type="term" value="F:ATP binding"/>
    <property type="evidence" value="ECO:0007669"/>
    <property type="project" value="UniProtKB-KW"/>
</dbReference>
<gene>
    <name evidence="7" type="ORF">SAMN04489757_11328</name>
</gene>
<evidence type="ECO:0000256" key="2">
    <source>
        <dbReference type="ARBA" id="ARBA00022741"/>
    </source>
</evidence>
<evidence type="ECO:0000313" key="7">
    <source>
        <dbReference type="EMBL" id="SFO21149.1"/>
    </source>
</evidence>
<dbReference type="EMBL" id="FOWD01000013">
    <property type="protein sequence ID" value="SFO21149.1"/>
    <property type="molecule type" value="Genomic_DNA"/>
</dbReference>
<dbReference type="SUPFAM" id="SSF63862">
    <property type="entry name" value="Thiamin pyrophosphokinase, substrate-binding domain"/>
    <property type="match status" value="1"/>
</dbReference>
<dbReference type="EC" id="2.7.6.2" evidence="5"/>
<dbReference type="STRING" id="1527.SAMN04489757_11328"/>
<dbReference type="GO" id="GO:0009229">
    <property type="term" value="P:thiamine diphosphate biosynthetic process"/>
    <property type="evidence" value="ECO:0007669"/>
    <property type="project" value="InterPro"/>
</dbReference>
<evidence type="ECO:0000256" key="5">
    <source>
        <dbReference type="NCBIfam" id="TIGR01378"/>
    </source>
</evidence>
<dbReference type="InterPro" id="IPR036759">
    <property type="entry name" value="TPK_catalytic_sf"/>
</dbReference>
<keyword evidence="2" id="KW-0547">Nucleotide-binding</keyword>
<dbReference type="InterPro" id="IPR006282">
    <property type="entry name" value="Thi_PPkinase"/>
</dbReference>
<dbReference type="InterPro" id="IPR036371">
    <property type="entry name" value="TPK_B1-bd_sf"/>
</dbReference>
<dbReference type="GO" id="GO:0004788">
    <property type="term" value="F:thiamine diphosphokinase activity"/>
    <property type="evidence" value="ECO:0007669"/>
    <property type="project" value="UniProtKB-UniRule"/>
</dbReference>
<dbReference type="GO" id="GO:0006772">
    <property type="term" value="P:thiamine metabolic process"/>
    <property type="evidence" value="ECO:0007669"/>
    <property type="project" value="UniProtKB-UniRule"/>
</dbReference>
<dbReference type="PANTHER" id="PTHR41299:SF1">
    <property type="entry name" value="THIAMINE PYROPHOSPHOKINASE"/>
    <property type="match status" value="1"/>
</dbReference>
<keyword evidence="8" id="KW-1185">Reference proteome</keyword>